<accession>A0AAW0DEE2</accession>
<dbReference type="PRINTS" id="PR00385">
    <property type="entry name" value="P450"/>
</dbReference>
<evidence type="ECO:0000256" key="1">
    <source>
        <dbReference type="ARBA" id="ARBA00001971"/>
    </source>
</evidence>
<feature type="binding site" description="axial binding residue" evidence="9">
    <location>
        <position position="334"/>
    </location>
    <ligand>
        <name>heme</name>
        <dbReference type="ChEBI" id="CHEBI:30413"/>
    </ligand>
    <ligandPart>
        <name>Fe</name>
        <dbReference type="ChEBI" id="CHEBI:18248"/>
    </ligandPart>
</feature>
<evidence type="ECO:0000256" key="3">
    <source>
        <dbReference type="ARBA" id="ARBA00010617"/>
    </source>
</evidence>
<dbReference type="EMBL" id="JAYKXP010000017">
    <property type="protein sequence ID" value="KAK7049406.1"/>
    <property type="molecule type" value="Genomic_DNA"/>
</dbReference>
<evidence type="ECO:0000256" key="8">
    <source>
        <dbReference type="ARBA" id="ARBA00023033"/>
    </source>
</evidence>
<evidence type="ECO:0000256" key="4">
    <source>
        <dbReference type="ARBA" id="ARBA00022617"/>
    </source>
</evidence>
<dbReference type="PROSITE" id="PS00086">
    <property type="entry name" value="CYTOCHROME_P450"/>
    <property type="match status" value="1"/>
</dbReference>
<dbReference type="CDD" id="cd11065">
    <property type="entry name" value="CYP64-like"/>
    <property type="match status" value="1"/>
</dbReference>
<evidence type="ECO:0000313" key="11">
    <source>
        <dbReference type="EMBL" id="KAK7049406.1"/>
    </source>
</evidence>
<dbReference type="InterPro" id="IPR050364">
    <property type="entry name" value="Cytochrome_P450_fung"/>
</dbReference>
<gene>
    <name evidence="11" type="ORF">VNI00_006007</name>
</gene>
<keyword evidence="4 9" id="KW-0349">Heme</keyword>
<protein>
    <recommendedName>
        <fullName evidence="13">Cytochrome P450</fullName>
    </recommendedName>
</protein>
<sequence length="379" mass="42324">MVKLLGWHEISTAFLPYGDDWRAHRRLYQKGFRSDAALQYFHIQADKVREFLANVLRQPDDFMSHTRTLSAAIVMAIVYGHDVAPTADRFVEIAEKAVGTLSELTSPSGSVVNLFPSLRFLPGWLPGCGFKQRAAESRLLVSEMTNVPFESVRKDMAIGVAKPSLLARLLEDHDMKGGGGLQEEYIKRIAATAYGAGAETTASLLETFFLAMTLHPTVQEKAQKEIEHILGKDQLPTLEDRSRLPYIEAIYRETIRWSPIVPLAIPHCTVADDIVDGYFIPKGTTVIGNVWAITRDPIAYPDPESFVPERFLKEDGTPNEDDMSVIFGFGRRICPGRHVASSTSWLAMACLITLFDIRPTKDTEKSLDFDELFSEGLAM</sequence>
<keyword evidence="12" id="KW-1185">Reference proteome</keyword>
<dbReference type="PANTHER" id="PTHR46300:SF7">
    <property type="entry name" value="P450, PUTATIVE (EUROFUNG)-RELATED"/>
    <property type="match status" value="1"/>
</dbReference>
<evidence type="ECO:0000256" key="9">
    <source>
        <dbReference type="PIRSR" id="PIRSR602401-1"/>
    </source>
</evidence>
<keyword evidence="7 9" id="KW-0408">Iron</keyword>
<comment type="cofactor">
    <cofactor evidence="1 9">
        <name>heme</name>
        <dbReference type="ChEBI" id="CHEBI:30413"/>
    </cofactor>
</comment>
<reference evidence="11 12" key="1">
    <citation type="submission" date="2024-01" db="EMBL/GenBank/DDBJ databases">
        <title>A draft genome for a cacao thread blight-causing isolate of Paramarasmius palmivorus.</title>
        <authorList>
            <person name="Baruah I.K."/>
            <person name="Bukari Y."/>
            <person name="Amoako-Attah I."/>
            <person name="Meinhardt L.W."/>
            <person name="Bailey B.A."/>
            <person name="Cohen S.P."/>
        </authorList>
    </citation>
    <scope>NUCLEOTIDE SEQUENCE [LARGE SCALE GENOMIC DNA]</scope>
    <source>
        <strain evidence="11 12">GH-12</strain>
    </source>
</reference>
<dbReference type="InterPro" id="IPR002401">
    <property type="entry name" value="Cyt_P450_E_grp-I"/>
</dbReference>
<evidence type="ECO:0000256" key="10">
    <source>
        <dbReference type="RuleBase" id="RU000461"/>
    </source>
</evidence>
<dbReference type="PANTHER" id="PTHR46300">
    <property type="entry name" value="P450, PUTATIVE (EUROFUNG)-RELATED-RELATED"/>
    <property type="match status" value="1"/>
</dbReference>
<evidence type="ECO:0000313" key="12">
    <source>
        <dbReference type="Proteomes" id="UP001383192"/>
    </source>
</evidence>
<dbReference type="SUPFAM" id="SSF48264">
    <property type="entry name" value="Cytochrome P450"/>
    <property type="match status" value="1"/>
</dbReference>
<keyword evidence="5 9" id="KW-0479">Metal-binding</keyword>
<dbReference type="InterPro" id="IPR001128">
    <property type="entry name" value="Cyt_P450"/>
</dbReference>
<dbReference type="GO" id="GO:0005506">
    <property type="term" value="F:iron ion binding"/>
    <property type="evidence" value="ECO:0007669"/>
    <property type="project" value="InterPro"/>
</dbReference>
<name>A0AAW0DEE2_9AGAR</name>
<dbReference type="GO" id="GO:0020037">
    <property type="term" value="F:heme binding"/>
    <property type="evidence" value="ECO:0007669"/>
    <property type="project" value="InterPro"/>
</dbReference>
<dbReference type="GO" id="GO:0016705">
    <property type="term" value="F:oxidoreductase activity, acting on paired donors, with incorporation or reduction of molecular oxygen"/>
    <property type="evidence" value="ECO:0007669"/>
    <property type="project" value="InterPro"/>
</dbReference>
<evidence type="ECO:0000256" key="5">
    <source>
        <dbReference type="ARBA" id="ARBA00022723"/>
    </source>
</evidence>
<dbReference type="Pfam" id="PF00067">
    <property type="entry name" value="p450"/>
    <property type="match status" value="1"/>
</dbReference>
<dbReference type="Gene3D" id="1.10.630.10">
    <property type="entry name" value="Cytochrome P450"/>
    <property type="match status" value="1"/>
</dbReference>
<dbReference type="AlphaFoldDB" id="A0AAW0DEE2"/>
<comment type="similarity">
    <text evidence="3 10">Belongs to the cytochrome P450 family.</text>
</comment>
<dbReference type="PRINTS" id="PR00463">
    <property type="entry name" value="EP450I"/>
</dbReference>
<comment type="pathway">
    <text evidence="2">Secondary metabolite biosynthesis.</text>
</comment>
<comment type="caution">
    <text evidence="11">The sequence shown here is derived from an EMBL/GenBank/DDBJ whole genome shotgun (WGS) entry which is preliminary data.</text>
</comment>
<dbReference type="InterPro" id="IPR036396">
    <property type="entry name" value="Cyt_P450_sf"/>
</dbReference>
<organism evidence="11 12">
    <name type="scientific">Paramarasmius palmivorus</name>
    <dbReference type="NCBI Taxonomy" id="297713"/>
    <lineage>
        <taxon>Eukaryota</taxon>
        <taxon>Fungi</taxon>
        <taxon>Dikarya</taxon>
        <taxon>Basidiomycota</taxon>
        <taxon>Agaricomycotina</taxon>
        <taxon>Agaricomycetes</taxon>
        <taxon>Agaricomycetidae</taxon>
        <taxon>Agaricales</taxon>
        <taxon>Marasmiineae</taxon>
        <taxon>Marasmiaceae</taxon>
        <taxon>Paramarasmius</taxon>
    </lineage>
</organism>
<evidence type="ECO:0000256" key="7">
    <source>
        <dbReference type="ARBA" id="ARBA00023004"/>
    </source>
</evidence>
<proteinExistence type="inferred from homology"/>
<evidence type="ECO:0000256" key="6">
    <source>
        <dbReference type="ARBA" id="ARBA00023002"/>
    </source>
</evidence>
<evidence type="ECO:0008006" key="13">
    <source>
        <dbReference type="Google" id="ProtNLM"/>
    </source>
</evidence>
<dbReference type="InterPro" id="IPR017972">
    <property type="entry name" value="Cyt_P450_CS"/>
</dbReference>
<keyword evidence="6 10" id="KW-0560">Oxidoreductase</keyword>
<evidence type="ECO:0000256" key="2">
    <source>
        <dbReference type="ARBA" id="ARBA00005179"/>
    </source>
</evidence>
<keyword evidence="8 10" id="KW-0503">Monooxygenase</keyword>
<dbReference type="GO" id="GO:0004497">
    <property type="term" value="F:monooxygenase activity"/>
    <property type="evidence" value="ECO:0007669"/>
    <property type="project" value="UniProtKB-KW"/>
</dbReference>
<dbReference type="Proteomes" id="UP001383192">
    <property type="component" value="Unassembled WGS sequence"/>
</dbReference>